<evidence type="ECO:0000313" key="3">
    <source>
        <dbReference type="Proteomes" id="UP000483379"/>
    </source>
</evidence>
<dbReference type="RefSeq" id="WP_164455526.1">
    <property type="nucleotide sequence ID" value="NZ_JAAIJQ010000101.1"/>
</dbReference>
<keyword evidence="1" id="KW-0812">Transmembrane</keyword>
<gene>
    <name evidence="2" type="ORF">G3446_22565</name>
</gene>
<evidence type="ECO:0000256" key="1">
    <source>
        <dbReference type="SAM" id="Phobius"/>
    </source>
</evidence>
<evidence type="ECO:0000313" key="2">
    <source>
        <dbReference type="EMBL" id="NEV64615.1"/>
    </source>
</evidence>
<reference evidence="2 3" key="1">
    <citation type="submission" date="2020-02" db="EMBL/GenBank/DDBJ databases">
        <title>Genome sequences of Thiorhodococcus mannitoliphagus and Thiorhodococcus minor, purple sulfur photosynthetic bacteria in the gammaproteobacterial family, Chromatiaceae.</title>
        <authorList>
            <person name="Aviles F.A."/>
            <person name="Meyer T.E."/>
            <person name="Kyndt J.A."/>
        </authorList>
    </citation>
    <scope>NUCLEOTIDE SEQUENCE [LARGE SCALE GENOMIC DNA]</scope>
    <source>
        <strain evidence="2 3">DSM 11518</strain>
    </source>
</reference>
<keyword evidence="1" id="KW-0472">Membrane</keyword>
<accession>A0A6M0K887</accession>
<comment type="caution">
    <text evidence="2">The sequence shown here is derived from an EMBL/GenBank/DDBJ whole genome shotgun (WGS) entry which is preliminary data.</text>
</comment>
<dbReference type="AlphaFoldDB" id="A0A6M0K887"/>
<protein>
    <submittedName>
        <fullName evidence="2">Uncharacterized protein</fullName>
    </submittedName>
</protein>
<keyword evidence="1" id="KW-1133">Transmembrane helix</keyword>
<dbReference type="EMBL" id="JAAIJQ010000101">
    <property type="protein sequence ID" value="NEV64615.1"/>
    <property type="molecule type" value="Genomic_DNA"/>
</dbReference>
<feature type="transmembrane region" description="Helical" evidence="1">
    <location>
        <begin position="15"/>
        <end position="36"/>
    </location>
</feature>
<name>A0A6M0K887_9GAMM</name>
<sequence>MIFLIKRYTESFKHYWWLLFLALLPPALYLISQIYLDKTFVVSQELSYSGKVQIAKNPVESLSLEQILADPHLLFQEDFALSQLGKNVRLFRLIESSRLSDVEIRRLIDSTLSLSQPSGQTILFSYQGRSEALGKLLVDYFVTRLTKRAEVASARSRSPAAAGTTLATVGPQQVAIERVLWSKQRLGPATVILVISLLLVLIAIGLAEVFDQSFKSDRQIARYSGLPILGSIPNAGPLTKRIKGGSDG</sequence>
<feature type="transmembrane region" description="Helical" evidence="1">
    <location>
        <begin position="186"/>
        <end position="207"/>
    </location>
</feature>
<proteinExistence type="predicted"/>
<dbReference type="Proteomes" id="UP000483379">
    <property type="component" value="Unassembled WGS sequence"/>
</dbReference>
<keyword evidence="3" id="KW-1185">Reference proteome</keyword>
<organism evidence="2 3">
    <name type="scientific">Thiorhodococcus minor</name>
    <dbReference type="NCBI Taxonomy" id="57489"/>
    <lineage>
        <taxon>Bacteria</taxon>
        <taxon>Pseudomonadati</taxon>
        <taxon>Pseudomonadota</taxon>
        <taxon>Gammaproteobacteria</taxon>
        <taxon>Chromatiales</taxon>
        <taxon>Chromatiaceae</taxon>
        <taxon>Thiorhodococcus</taxon>
    </lineage>
</organism>